<organism evidence="2">
    <name type="scientific">Pseudomonas phage Touem01</name>
    <dbReference type="NCBI Taxonomy" id="3138548"/>
    <lineage>
        <taxon>Viruses</taxon>
    </lineage>
</organism>
<feature type="transmembrane region" description="Helical" evidence="1">
    <location>
        <begin position="12"/>
        <end position="33"/>
    </location>
</feature>
<reference evidence="2" key="1">
    <citation type="journal article" date="2024" name="J. Gen. Virol.">
        <title>Novel phages of Pseudomonas syringae unveil numerous potential auxiliary metabolic genes.</title>
        <authorList>
            <person name="Feltin C."/>
            <person name="Garneau J.R."/>
            <person name="Morris C.E."/>
            <person name="Berard A."/>
            <person name="Torres-Barcelo C."/>
        </authorList>
    </citation>
    <scope>NUCLEOTIDE SEQUENCE</scope>
</reference>
<proteinExistence type="predicted"/>
<protein>
    <submittedName>
        <fullName evidence="2">Uncharacterized protein</fullName>
    </submittedName>
</protein>
<sequence length="34" mass="3458">MTLLSILAESPAVSAIMITVFVVCLIAIAEGLAP</sequence>
<evidence type="ECO:0000256" key="1">
    <source>
        <dbReference type="SAM" id="Phobius"/>
    </source>
</evidence>
<keyword evidence="1" id="KW-1133">Transmembrane helix</keyword>
<keyword evidence="1" id="KW-0472">Membrane</keyword>
<gene>
    <name evidence="2" type="ORF">Touem01_00009</name>
</gene>
<name>A0AAU6W1V2_9VIRU</name>
<keyword evidence="1" id="KW-0812">Transmembrane</keyword>
<dbReference type="EMBL" id="PP179325">
    <property type="protein sequence ID" value="XAI70538.1"/>
    <property type="molecule type" value="Genomic_DNA"/>
</dbReference>
<accession>A0AAU6W1V2</accession>
<evidence type="ECO:0000313" key="2">
    <source>
        <dbReference type="EMBL" id="XAI70538.1"/>
    </source>
</evidence>